<organism evidence="3 4">
    <name type="scientific">Suillus fuscotomentosus</name>
    <dbReference type="NCBI Taxonomy" id="1912939"/>
    <lineage>
        <taxon>Eukaryota</taxon>
        <taxon>Fungi</taxon>
        <taxon>Dikarya</taxon>
        <taxon>Basidiomycota</taxon>
        <taxon>Agaricomycotina</taxon>
        <taxon>Agaricomycetes</taxon>
        <taxon>Agaricomycetidae</taxon>
        <taxon>Boletales</taxon>
        <taxon>Suillineae</taxon>
        <taxon>Suillaceae</taxon>
        <taxon>Suillus</taxon>
    </lineage>
</organism>
<evidence type="ECO:0000256" key="1">
    <source>
        <dbReference type="ARBA" id="ARBA00023172"/>
    </source>
</evidence>
<dbReference type="AlphaFoldDB" id="A0AAD4DYD7"/>
<dbReference type="Gene3D" id="1.10.443.10">
    <property type="entry name" value="Intergrase catalytic core"/>
    <property type="match status" value="1"/>
</dbReference>
<gene>
    <name evidence="3" type="ORF">F5891DRAFT_958832</name>
</gene>
<comment type="caution">
    <text evidence="3">The sequence shown here is derived from an EMBL/GenBank/DDBJ whole genome shotgun (WGS) entry which is preliminary data.</text>
</comment>
<dbReference type="EMBL" id="JABBWK010000056">
    <property type="protein sequence ID" value="KAG1896391.1"/>
    <property type="molecule type" value="Genomic_DNA"/>
</dbReference>
<protein>
    <submittedName>
        <fullName evidence="3">Uncharacterized protein</fullName>
    </submittedName>
</protein>
<dbReference type="GO" id="GO:0003677">
    <property type="term" value="F:DNA binding"/>
    <property type="evidence" value="ECO:0007669"/>
    <property type="project" value="InterPro"/>
</dbReference>
<keyword evidence="4" id="KW-1185">Reference proteome</keyword>
<dbReference type="SUPFAM" id="SSF56349">
    <property type="entry name" value="DNA breaking-rejoining enzymes"/>
    <property type="match status" value="1"/>
</dbReference>
<reference evidence="3" key="1">
    <citation type="journal article" date="2020" name="New Phytol.">
        <title>Comparative genomics reveals dynamic genome evolution in host specialist ectomycorrhizal fungi.</title>
        <authorList>
            <person name="Lofgren L.A."/>
            <person name="Nguyen N.H."/>
            <person name="Vilgalys R."/>
            <person name="Ruytinx J."/>
            <person name="Liao H.L."/>
            <person name="Branco S."/>
            <person name="Kuo A."/>
            <person name="LaButti K."/>
            <person name="Lipzen A."/>
            <person name="Andreopoulos W."/>
            <person name="Pangilinan J."/>
            <person name="Riley R."/>
            <person name="Hundley H."/>
            <person name="Na H."/>
            <person name="Barry K."/>
            <person name="Grigoriev I.V."/>
            <person name="Stajich J.E."/>
            <person name="Kennedy P.G."/>
        </authorList>
    </citation>
    <scope>NUCLEOTIDE SEQUENCE</scope>
    <source>
        <strain evidence="3">FC203</strain>
    </source>
</reference>
<sequence length="690" mass="78448">MGRTKKTSNKVLVHPSEASPKKRRKGAQPTGNTTLPVIDKIKERAKQQHKHANSTRKNYGSYVDRGQKWLKVHASATGCGDEESHNDDAYEDSTFRDALEQIPNQHSDKALALFISYKCFHENNGQSTCDGIYAAFKKAGDTYRGKWSYNETRRRWEGNPACSAEVQDVIKSVQHKTNSEGADRTHSIAMSKGFMDRILMWVHKCWPSETYVALVRRLLEGDTTATDNLTLELRTSITRAVMYQAFSTTAWNLWTRCFELIKLKKKDLTIDPSETLSIKDSHARFEVFLSNRKGWQRKVDKGLKEADLRSNRYKIYPQPGMPGCDCFFWMLLWLALLERIHYNGELGPEDFVFPTIGSNGIVHRGEHISHDAVQAWINEATAGAGIPRGGGDSFTTHTYRCGGAQWRWMFAPVGERWTLARVRWWGSWAENENHDTLIRYLLDELSTYENDHSDALCPTQNEADGSLLGEHRLVRPACSQDLQLMQRFITADVEDLRSDVHFLTNTLISSRNGPPGSTLVHEPPVQHTLHGTFLPHESPTLIPQQMIPAPSRTFNPVTNSTGTMNFGSRPLPEKGLDIPNLPVRRADGSYAPKKDSWRYIIQHWTEADPVHGLHVALRDWPAEWLKGKNKAIFGSKYHQRALIALEFLEQYQGNESVFLAAYPEYKEGHTALLTAVKRAKKDRGEIIPRK</sequence>
<evidence type="ECO:0000313" key="3">
    <source>
        <dbReference type="EMBL" id="KAG1896391.1"/>
    </source>
</evidence>
<dbReference type="RefSeq" id="XP_041221967.1">
    <property type="nucleotide sequence ID" value="XM_041375592.1"/>
</dbReference>
<keyword evidence="1" id="KW-0233">DNA recombination</keyword>
<evidence type="ECO:0000313" key="4">
    <source>
        <dbReference type="Proteomes" id="UP001195769"/>
    </source>
</evidence>
<dbReference type="GeneID" id="64669890"/>
<dbReference type="InterPro" id="IPR013762">
    <property type="entry name" value="Integrase-like_cat_sf"/>
</dbReference>
<dbReference type="GO" id="GO:0006310">
    <property type="term" value="P:DNA recombination"/>
    <property type="evidence" value="ECO:0007669"/>
    <property type="project" value="UniProtKB-KW"/>
</dbReference>
<proteinExistence type="predicted"/>
<evidence type="ECO:0000256" key="2">
    <source>
        <dbReference type="SAM" id="MobiDB-lite"/>
    </source>
</evidence>
<dbReference type="InterPro" id="IPR011010">
    <property type="entry name" value="DNA_brk_join_enz"/>
</dbReference>
<dbReference type="GO" id="GO:0015074">
    <property type="term" value="P:DNA integration"/>
    <property type="evidence" value="ECO:0007669"/>
    <property type="project" value="InterPro"/>
</dbReference>
<dbReference type="Proteomes" id="UP001195769">
    <property type="component" value="Unassembled WGS sequence"/>
</dbReference>
<feature type="region of interest" description="Disordered" evidence="2">
    <location>
        <begin position="1"/>
        <end position="35"/>
    </location>
</feature>
<name>A0AAD4DYD7_9AGAM</name>
<accession>A0AAD4DYD7</accession>